<evidence type="ECO:0000313" key="10">
    <source>
        <dbReference type="Proteomes" id="UP000029055"/>
    </source>
</evidence>
<evidence type="ECO:0000256" key="8">
    <source>
        <dbReference type="SAM" id="MobiDB-lite"/>
    </source>
</evidence>
<dbReference type="GO" id="GO:0030677">
    <property type="term" value="C:ribonuclease P complex"/>
    <property type="evidence" value="ECO:0007669"/>
    <property type="project" value="TreeGrafter"/>
</dbReference>
<comment type="subunit">
    <text evidence="6">Consists of a catalytic RNA component (M1 or rnpB) and a protein subunit.</text>
</comment>
<dbReference type="GO" id="GO:0000049">
    <property type="term" value="F:tRNA binding"/>
    <property type="evidence" value="ECO:0007669"/>
    <property type="project" value="UniProtKB-UniRule"/>
</dbReference>
<evidence type="ECO:0000256" key="5">
    <source>
        <dbReference type="ARBA" id="ARBA00022884"/>
    </source>
</evidence>
<comment type="caution">
    <text evidence="9">The sequence shown here is derived from an EMBL/GenBank/DDBJ whole genome shotgun (WGS) entry which is preliminary data.</text>
</comment>
<dbReference type="EC" id="3.1.26.5" evidence="6 7"/>
<dbReference type="Gene3D" id="3.30.230.10">
    <property type="match status" value="1"/>
</dbReference>
<organism evidence="9 10">
    <name type="scientific">Bifidobacterium subtile</name>
    <dbReference type="NCBI Taxonomy" id="77635"/>
    <lineage>
        <taxon>Bacteria</taxon>
        <taxon>Bacillati</taxon>
        <taxon>Actinomycetota</taxon>
        <taxon>Actinomycetes</taxon>
        <taxon>Bifidobacteriales</taxon>
        <taxon>Bifidobacteriaceae</taxon>
        <taxon>Bifidobacterium</taxon>
    </lineage>
</organism>
<dbReference type="HAMAP" id="MF_00227">
    <property type="entry name" value="RNase_P"/>
    <property type="match status" value="1"/>
</dbReference>
<dbReference type="InterPro" id="IPR020568">
    <property type="entry name" value="Ribosomal_Su5_D2-typ_SF"/>
</dbReference>
<dbReference type="EMBL" id="JGZR01000006">
    <property type="protein sequence ID" value="KFJ03607.1"/>
    <property type="molecule type" value="Genomic_DNA"/>
</dbReference>
<dbReference type="NCBIfam" id="TIGR00188">
    <property type="entry name" value="rnpA"/>
    <property type="match status" value="1"/>
</dbReference>
<sequence>MAENRELTYEEDIPTEQPSPPHEARVPRAHADSFRPCADQPSPWQGPSVPFRLNPDGVQDVERLKSHSDFVTVLKCRRKVVANDIVVHYLMHGDTASHAENAGNTGEIAPSRRLGLAVSKAVGNAVTRNAVKRRFRVLARIHEGKLPADCDIVMRAKPSAAAASYQALDVQVSKLFQDIGTKAAKASRAKTVKAVRVMNDGNASQAMTARKAGANDAVADSAALSVHMTQSDVSQASSVSAPITAGERS</sequence>
<comment type="catalytic activity">
    <reaction evidence="6">
        <text>Endonucleolytic cleavage of RNA, removing 5'-extranucleotides from tRNA precursor.</text>
        <dbReference type="EC" id="3.1.26.5"/>
    </reaction>
</comment>
<dbReference type="eggNOG" id="COG0594">
    <property type="taxonomic scope" value="Bacteria"/>
</dbReference>
<keyword evidence="10" id="KW-1185">Reference proteome</keyword>
<keyword evidence="4 6" id="KW-0378">Hydrolase</keyword>
<keyword evidence="2 6" id="KW-0540">Nuclease</keyword>
<dbReference type="PANTHER" id="PTHR33992">
    <property type="entry name" value="RIBONUCLEASE P PROTEIN COMPONENT"/>
    <property type="match status" value="1"/>
</dbReference>
<dbReference type="PANTHER" id="PTHR33992:SF1">
    <property type="entry name" value="RIBONUCLEASE P PROTEIN COMPONENT"/>
    <property type="match status" value="1"/>
</dbReference>
<comment type="function">
    <text evidence="6">RNaseP catalyzes the removal of the 5'-leader sequence from pre-tRNA to produce the mature 5'-terminus. It can also cleave other RNA substrates such as 4.5S RNA. The protein component plays an auxiliary but essential role in vivo by binding to the 5'-leader sequence and broadening the substrate specificity of the ribozyme.</text>
</comment>
<dbReference type="AlphaFoldDB" id="A0A087E756"/>
<feature type="region of interest" description="Disordered" evidence="8">
    <location>
        <begin position="1"/>
        <end position="47"/>
    </location>
</feature>
<dbReference type="GO" id="GO:0042781">
    <property type="term" value="F:3'-tRNA processing endoribonuclease activity"/>
    <property type="evidence" value="ECO:0007669"/>
    <property type="project" value="TreeGrafter"/>
</dbReference>
<evidence type="ECO:0000256" key="7">
    <source>
        <dbReference type="NCBIfam" id="TIGR00188"/>
    </source>
</evidence>
<keyword evidence="1 6" id="KW-0819">tRNA processing</keyword>
<dbReference type="Pfam" id="PF00825">
    <property type="entry name" value="Ribonuclease_P"/>
    <property type="match status" value="1"/>
</dbReference>
<dbReference type="GO" id="GO:0001682">
    <property type="term" value="P:tRNA 5'-leader removal"/>
    <property type="evidence" value="ECO:0007669"/>
    <property type="project" value="UniProtKB-UniRule"/>
</dbReference>
<feature type="compositionally biased region" description="Basic and acidic residues" evidence="8">
    <location>
        <begin position="22"/>
        <end position="33"/>
    </location>
</feature>
<gene>
    <name evidence="6" type="primary">rnpA</name>
    <name evidence="9" type="ORF">BISU_0077</name>
</gene>
<protein>
    <recommendedName>
        <fullName evidence="6 7">Ribonuclease P protein component</fullName>
        <shortName evidence="6">RNase P protein</shortName>
        <shortName evidence="6">RNaseP protein</shortName>
        <ecNumber evidence="6 7">3.1.26.5</ecNumber>
    </recommendedName>
    <alternativeName>
        <fullName evidence="6">Protein C5</fullName>
    </alternativeName>
</protein>
<keyword evidence="5 6" id="KW-0694">RNA-binding</keyword>
<keyword evidence="3 6" id="KW-0255">Endonuclease</keyword>
<comment type="similarity">
    <text evidence="6">Belongs to the RnpA family.</text>
</comment>
<evidence type="ECO:0000256" key="2">
    <source>
        <dbReference type="ARBA" id="ARBA00022722"/>
    </source>
</evidence>
<reference evidence="9 10" key="1">
    <citation type="submission" date="2014-03" db="EMBL/GenBank/DDBJ databases">
        <title>Genomics of Bifidobacteria.</title>
        <authorList>
            <person name="Ventura M."/>
            <person name="Milani C."/>
            <person name="Lugli G.A."/>
        </authorList>
    </citation>
    <scope>NUCLEOTIDE SEQUENCE [LARGE SCALE GENOMIC DNA]</scope>
    <source>
        <strain evidence="9 10">LMG 11597</strain>
    </source>
</reference>
<dbReference type="GO" id="GO:0004526">
    <property type="term" value="F:ribonuclease P activity"/>
    <property type="evidence" value="ECO:0007669"/>
    <property type="project" value="UniProtKB-UniRule"/>
</dbReference>
<dbReference type="InterPro" id="IPR014721">
    <property type="entry name" value="Ribsml_uS5_D2-typ_fold_subgr"/>
</dbReference>
<evidence type="ECO:0000313" key="9">
    <source>
        <dbReference type="EMBL" id="KFJ03607.1"/>
    </source>
</evidence>
<evidence type="ECO:0000256" key="1">
    <source>
        <dbReference type="ARBA" id="ARBA00022694"/>
    </source>
</evidence>
<accession>A0A087E756</accession>
<dbReference type="SUPFAM" id="SSF54211">
    <property type="entry name" value="Ribosomal protein S5 domain 2-like"/>
    <property type="match status" value="1"/>
</dbReference>
<dbReference type="STRING" id="77635.BISU_0077"/>
<evidence type="ECO:0000256" key="6">
    <source>
        <dbReference type="HAMAP-Rule" id="MF_00227"/>
    </source>
</evidence>
<evidence type="ECO:0000256" key="3">
    <source>
        <dbReference type="ARBA" id="ARBA00022759"/>
    </source>
</evidence>
<name>A0A087E756_9BIFI</name>
<proteinExistence type="inferred from homology"/>
<dbReference type="Proteomes" id="UP000029055">
    <property type="component" value="Unassembled WGS sequence"/>
</dbReference>
<evidence type="ECO:0000256" key="4">
    <source>
        <dbReference type="ARBA" id="ARBA00022801"/>
    </source>
</evidence>
<dbReference type="InterPro" id="IPR000100">
    <property type="entry name" value="RNase_P"/>
</dbReference>